<proteinExistence type="predicted"/>
<dbReference type="HOGENOM" id="CLU_055905_0_0_1"/>
<keyword evidence="1" id="KW-0472">Membrane</keyword>
<reference evidence="3" key="1">
    <citation type="submission" date="2011-08" db="EMBL/GenBank/DDBJ databases">
        <authorList>
            <person name="Rombauts S."/>
        </authorList>
    </citation>
    <scope>NUCLEOTIDE SEQUENCE</scope>
    <source>
        <strain evidence="3">London</strain>
    </source>
</reference>
<name>T1K946_TETUR</name>
<accession>T1K946</accession>
<evidence type="ECO:0000313" key="2">
    <source>
        <dbReference type="EnsemblMetazoa" id="tetur07g03650.1"/>
    </source>
</evidence>
<dbReference type="EnsemblMetazoa" id="tetur07g03650.1">
    <property type="protein sequence ID" value="tetur07g03650.1"/>
    <property type="gene ID" value="tetur07g03650"/>
</dbReference>
<feature type="transmembrane region" description="Helical" evidence="1">
    <location>
        <begin position="132"/>
        <end position="151"/>
    </location>
</feature>
<organism evidence="2 3">
    <name type="scientific">Tetranychus urticae</name>
    <name type="common">Two-spotted spider mite</name>
    <dbReference type="NCBI Taxonomy" id="32264"/>
    <lineage>
        <taxon>Eukaryota</taxon>
        <taxon>Metazoa</taxon>
        <taxon>Ecdysozoa</taxon>
        <taxon>Arthropoda</taxon>
        <taxon>Chelicerata</taxon>
        <taxon>Arachnida</taxon>
        <taxon>Acari</taxon>
        <taxon>Acariformes</taxon>
        <taxon>Trombidiformes</taxon>
        <taxon>Prostigmata</taxon>
        <taxon>Eleutherengona</taxon>
        <taxon>Raphignathae</taxon>
        <taxon>Tetranychoidea</taxon>
        <taxon>Tetranychidae</taxon>
        <taxon>Tetranychus</taxon>
    </lineage>
</organism>
<keyword evidence="3" id="KW-1185">Reference proteome</keyword>
<dbReference type="AlphaFoldDB" id="T1K946"/>
<evidence type="ECO:0000256" key="1">
    <source>
        <dbReference type="SAM" id="Phobius"/>
    </source>
</evidence>
<keyword evidence="1" id="KW-0812">Transmembrane</keyword>
<feature type="transmembrane region" description="Helical" evidence="1">
    <location>
        <begin position="385"/>
        <end position="406"/>
    </location>
</feature>
<evidence type="ECO:0000313" key="3">
    <source>
        <dbReference type="Proteomes" id="UP000015104"/>
    </source>
</evidence>
<dbReference type="EMBL" id="CAEY01001888">
    <property type="status" value="NOT_ANNOTATED_CDS"/>
    <property type="molecule type" value="Genomic_DNA"/>
</dbReference>
<dbReference type="Proteomes" id="UP000015104">
    <property type="component" value="Unassembled WGS sequence"/>
</dbReference>
<protein>
    <submittedName>
        <fullName evidence="2">Uncharacterized protein</fullName>
    </submittedName>
</protein>
<sequence>MPLNVPFNGSLRLVHYSQASGNEDPSVFGTMKAYGSIMIGEVPIEWVNGGHIQNKQCHSSVCSSPLLHSIQSGLNDASFPPEPADRFSLIPENVSFSSLMLTEDCGFINLYTDRAVKSKYPGILTSFQIIELNVYFLIGLLSIIGVLIYAVREKTLPWPFKGTTKQLINGQFGFIILATCYCAVFFVSKLLTSAFTTNYSIATRAPPLIELEDLNRSTQRVDVIDNLYCALEIRDDPFLSRRVHPVDIGKPVEYIADHLVDDRIVFLDSMLYTKTCTRIFCNLMINVKKNTNFYVDISNRRYFDTLRFLVYHKFIEKSKKRFLQRAAYSCLEMGYCFDAFDWAISKVAVKRVKFYKTNAQCEDYEQVKTHPIAYHPIAFITIEDLLYLFAFLLGLSCFIFIIELVVNVKGSKRNKQIKLRKPFLRYPSYKRWYYVNDIETVLSSKRLTDVYPIYDLT</sequence>
<keyword evidence="1" id="KW-1133">Transmembrane helix</keyword>
<reference evidence="2" key="2">
    <citation type="submission" date="2015-06" db="UniProtKB">
        <authorList>
            <consortium name="EnsemblMetazoa"/>
        </authorList>
    </citation>
    <scope>IDENTIFICATION</scope>
</reference>
<feature type="transmembrane region" description="Helical" evidence="1">
    <location>
        <begin position="172"/>
        <end position="191"/>
    </location>
</feature>